<keyword evidence="2" id="KW-1185">Reference proteome</keyword>
<dbReference type="AlphaFoldDB" id="A0A2V3PJV0"/>
<organism evidence="1 2">
    <name type="scientific">Dysgonomonas alginatilytica</name>
    <dbReference type="NCBI Taxonomy" id="1605892"/>
    <lineage>
        <taxon>Bacteria</taxon>
        <taxon>Pseudomonadati</taxon>
        <taxon>Bacteroidota</taxon>
        <taxon>Bacteroidia</taxon>
        <taxon>Bacteroidales</taxon>
        <taxon>Dysgonomonadaceae</taxon>
        <taxon>Dysgonomonas</taxon>
    </lineage>
</organism>
<comment type="caution">
    <text evidence="1">The sequence shown here is derived from an EMBL/GenBank/DDBJ whole genome shotgun (WGS) entry which is preliminary data.</text>
</comment>
<accession>A0A2V3PJV0</accession>
<evidence type="ECO:0000313" key="1">
    <source>
        <dbReference type="EMBL" id="PXV61179.1"/>
    </source>
</evidence>
<name>A0A2V3PJV0_9BACT</name>
<dbReference type="RefSeq" id="WP_110311804.1">
    <property type="nucleotide sequence ID" value="NZ_QICL01000025.1"/>
</dbReference>
<gene>
    <name evidence="1" type="ORF">CLV62_12512</name>
</gene>
<dbReference type="Proteomes" id="UP000247973">
    <property type="component" value="Unassembled WGS sequence"/>
</dbReference>
<dbReference type="EMBL" id="QICL01000025">
    <property type="protein sequence ID" value="PXV61179.1"/>
    <property type="molecule type" value="Genomic_DNA"/>
</dbReference>
<sequence>MIIFVYYYLKNMLTTPQYSFIQFDKELIECNCSPILEVSELSDISFYAYFESNYHQLGNTLILNLCNISGDIITEITRIEHATNLYLAYFNFPDFDISKYLACGDCFRIMETNKDGTKCYSNIFSYDNESKGLLVSYYSEVRTYFPFYDGYRLYVRLPIEMANKNPKTETEEYIDANGHIHNPFKLRRDVYDLNINYSPVDFHKKIQVMLMHDVVIDDIQVNETGDYQIDYEESIHEGDSTLYKASTKVSEQEILLMRNY</sequence>
<reference evidence="1 2" key="1">
    <citation type="submission" date="2018-03" db="EMBL/GenBank/DDBJ databases">
        <title>Genomic Encyclopedia of Archaeal and Bacterial Type Strains, Phase II (KMG-II): from individual species to whole genera.</title>
        <authorList>
            <person name="Goeker M."/>
        </authorList>
    </citation>
    <scope>NUCLEOTIDE SEQUENCE [LARGE SCALE GENOMIC DNA]</scope>
    <source>
        <strain evidence="1 2">DSM 100214</strain>
    </source>
</reference>
<protein>
    <submittedName>
        <fullName evidence="1">Uncharacterized protein</fullName>
    </submittedName>
</protein>
<evidence type="ECO:0000313" key="2">
    <source>
        <dbReference type="Proteomes" id="UP000247973"/>
    </source>
</evidence>
<proteinExistence type="predicted"/>